<dbReference type="RefSeq" id="XP_002288275.1">
    <property type="nucleotide sequence ID" value="XM_002288239.1"/>
</dbReference>
<name>B8BXI7_THAPS</name>
<organism evidence="1 2">
    <name type="scientific">Thalassiosira pseudonana</name>
    <name type="common">Marine diatom</name>
    <name type="synonym">Cyclotella nana</name>
    <dbReference type="NCBI Taxonomy" id="35128"/>
    <lineage>
        <taxon>Eukaryota</taxon>
        <taxon>Sar</taxon>
        <taxon>Stramenopiles</taxon>
        <taxon>Ochrophyta</taxon>
        <taxon>Bacillariophyta</taxon>
        <taxon>Coscinodiscophyceae</taxon>
        <taxon>Thalassiosirophycidae</taxon>
        <taxon>Thalassiosirales</taxon>
        <taxon>Thalassiosiraceae</taxon>
        <taxon>Thalassiosira</taxon>
    </lineage>
</organism>
<dbReference type="PaxDb" id="35128-Thaps3345"/>
<gene>
    <name evidence="1" type="ORF">THAPSDRAFT_3345</name>
</gene>
<dbReference type="Proteomes" id="UP000001449">
    <property type="component" value="Chromosome 3"/>
</dbReference>
<reference evidence="1 2" key="1">
    <citation type="journal article" date="2004" name="Science">
        <title>The genome of the diatom Thalassiosira pseudonana: ecology, evolution, and metabolism.</title>
        <authorList>
            <person name="Armbrust E.V."/>
            <person name="Berges J.A."/>
            <person name="Bowler C."/>
            <person name="Green B.R."/>
            <person name="Martinez D."/>
            <person name="Putnam N.H."/>
            <person name="Zhou S."/>
            <person name="Allen A.E."/>
            <person name="Apt K.E."/>
            <person name="Bechner M."/>
            <person name="Brzezinski M.A."/>
            <person name="Chaal B.K."/>
            <person name="Chiovitti A."/>
            <person name="Davis A.K."/>
            <person name="Demarest M.S."/>
            <person name="Detter J.C."/>
            <person name="Glavina T."/>
            <person name="Goodstein D."/>
            <person name="Hadi M.Z."/>
            <person name="Hellsten U."/>
            <person name="Hildebrand M."/>
            <person name="Jenkins B.D."/>
            <person name="Jurka J."/>
            <person name="Kapitonov V.V."/>
            <person name="Kroger N."/>
            <person name="Lau W.W."/>
            <person name="Lane T.W."/>
            <person name="Larimer F.W."/>
            <person name="Lippmeier J.C."/>
            <person name="Lucas S."/>
            <person name="Medina M."/>
            <person name="Montsant A."/>
            <person name="Obornik M."/>
            <person name="Parker M.S."/>
            <person name="Palenik B."/>
            <person name="Pazour G.J."/>
            <person name="Richardson P.M."/>
            <person name="Rynearson T.A."/>
            <person name="Saito M.A."/>
            <person name="Schwartz D.C."/>
            <person name="Thamatrakoln K."/>
            <person name="Valentin K."/>
            <person name="Vardi A."/>
            <person name="Wilkerson F.P."/>
            <person name="Rokhsar D.S."/>
        </authorList>
    </citation>
    <scope>NUCLEOTIDE SEQUENCE [LARGE SCALE GENOMIC DNA]</scope>
    <source>
        <strain evidence="1 2">CCMP1335</strain>
    </source>
</reference>
<evidence type="ECO:0000313" key="2">
    <source>
        <dbReference type="Proteomes" id="UP000001449"/>
    </source>
</evidence>
<dbReference type="InterPro" id="IPR018971">
    <property type="entry name" value="DUF1997"/>
</dbReference>
<evidence type="ECO:0008006" key="3">
    <source>
        <dbReference type="Google" id="ProtNLM"/>
    </source>
</evidence>
<reference evidence="1 2" key="2">
    <citation type="journal article" date="2008" name="Nature">
        <title>The Phaeodactylum genome reveals the evolutionary history of diatom genomes.</title>
        <authorList>
            <person name="Bowler C."/>
            <person name="Allen A.E."/>
            <person name="Badger J.H."/>
            <person name="Grimwood J."/>
            <person name="Jabbari K."/>
            <person name="Kuo A."/>
            <person name="Maheswari U."/>
            <person name="Martens C."/>
            <person name="Maumus F."/>
            <person name="Otillar R.P."/>
            <person name="Rayko E."/>
            <person name="Salamov A."/>
            <person name="Vandepoele K."/>
            <person name="Beszteri B."/>
            <person name="Gruber A."/>
            <person name="Heijde M."/>
            <person name="Katinka M."/>
            <person name="Mock T."/>
            <person name="Valentin K."/>
            <person name="Verret F."/>
            <person name="Berges J.A."/>
            <person name="Brownlee C."/>
            <person name="Cadoret J.P."/>
            <person name="Chiovitti A."/>
            <person name="Choi C.J."/>
            <person name="Coesel S."/>
            <person name="De Martino A."/>
            <person name="Detter J.C."/>
            <person name="Durkin C."/>
            <person name="Falciatore A."/>
            <person name="Fournet J."/>
            <person name="Haruta M."/>
            <person name="Huysman M.J."/>
            <person name="Jenkins B.D."/>
            <person name="Jiroutova K."/>
            <person name="Jorgensen R.E."/>
            <person name="Joubert Y."/>
            <person name="Kaplan A."/>
            <person name="Kroger N."/>
            <person name="Kroth P.G."/>
            <person name="La Roche J."/>
            <person name="Lindquist E."/>
            <person name="Lommer M."/>
            <person name="Martin-Jezequel V."/>
            <person name="Lopez P.J."/>
            <person name="Lucas S."/>
            <person name="Mangogna M."/>
            <person name="McGinnis K."/>
            <person name="Medlin L.K."/>
            <person name="Montsant A."/>
            <person name="Oudot-Le Secq M.P."/>
            <person name="Napoli C."/>
            <person name="Obornik M."/>
            <person name="Parker M.S."/>
            <person name="Petit J.L."/>
            <person name="Porcel B.M."/>
            <person name="Poulsen N."/>
            <person name="Robison M."/>
            <person name="Rychlewski L."/>
            <person name="Rynearson T.A."/>
            <person name="Schmutz J."/>
            <person name="Shapiro H."/>
            <person name="Siaut M."/>
            <person name="Stanley M."/>
            <person name="Sussman M.R."/>
            <person name="Taylor A.R."/>
            <person name="Vardi A."/>
            <person name="von Dassow P."/>
            <person name="Vyverman W."/>
            <person name="Willis A."/>
            <person name="Wyrwicz L.S."/>
            <person name="Rokhsar D.S."/>
            <person name="Weissenbach J."/>
            <person name="Armbrust E.V."/>
            <person name="Green B.R."/>
            <person name="Van de Peer Y."/>
            <person name="Grigoriev I.V."/>
        </authorList>
    </citation>
    <scope>NUCLEOTIDE SEQUENCE [LARGE SCALE GENOMIC DNA]</scope>
    <source>
        <strain evidence="1 2">CCMP1335</strain>
    </source>
</reference>
<dbReference type="HOGENOM" id="CLU_1589738_0_0_1"/>
<sequence>MKGGSAGISQEVRKLASNPTSSLLEGNGGEVYECRQNAVDWFGITLQPIFINVIERNSEGTVTISIIDAQTDVQGGRLGNTLASAMKRSVFEGRSVISWKETDTRNYTLEGNIKLSLTINLPPFLPLPPGFNAIGSKIVNRVCKERLSQNVQDISDAYLQWVSAQQTK</sequence>
<proteinExistence type="predicted"/>
<dbReference type="KEGG" id="tps:THAPSDRAFT_3345"/>
<dbReference type="Pfam" id="PF09366">
    <property type="entry name" value="DUF1997"/>
    <property type="match status" value="1"/>
</dbReference>
<keyword evidence="2" id="KW-1185">Reference proteome</keyword>
<dbReference type="AlphaFoldDB" id="B8BXI7"/>
<protein>
    <recommendedName>
        <fullName evidence="3">DUF1997 domain-containing protein</fullName>
    </recommendedName>
</protein>
<dbReference type="eggNOG" id="ENOG502TBQ9">
    <property type="taxonomic scope" value="Eukaryota"/>
</dbReference>
<accession>B8BXI7</accession>
<dbReference type="InParanoid" id="B8BXI7"/>
<evidence type="ECO:0000313" key="1">
    <source>
        <dbReference type="EMBL" id="EED93711.1"/>
    </source>
</evidence>
<dbReference type="GeneID" id="7444735"/>
<dbReference type="EMBL" id="CM000640">
    <property type="protein sequence ID" value="EED93711.1"/>
    <property type="molecule type" value="Genomic_DNA"/>
</dbReference>